<proteinExistence type="predicted"/>
<dbReference type="OrthoDB" id="39969at2"/>
<dbReference type="AlphaFoldDB" id="A0A1H3QKR0"/>
<name>A0A1H3QKR0_9FIRM</name>
<keyword evidence="3" id="KW-1185">Reference proteome</keyword>
<dbReference type="GO" id="GO:0005829">
    <property type="term" value="C:cytosol"/>
    <property type="evidence" value="ECO:0007669"/>
    <property type="project" value="TreeGrafter"/>
</dbReference>
<evidence type="ECO:0000313" key="2">
    <source>
        <dbReference type="EMBL" id="SDZ14154.1"/>
    </source>
</evidence>
<evidence type="ECO:0000259" key="1">
    <source>
        <dbReference type="Pfam" id="PF19289"/>
    </source>
</evidence>
<organism evidence="2 3">
    <name type="scientific">Proteiniborus ethanoligenes</name>
    <dbReference type="NCBI Taxonomy" id="415015"/>
    <lineage>
        <taxon>Bacteria</taxon>
        <taxon>Bacillati</taxon>
        <taxon>Bacillota</taxon>
        <taxon>Clostridia</taxon>
        <taxon>Eubacteriales</taxon>
        <taxon>Proteiniborus</taxon>
    </lineage>
</organism>
<dbReference type="EMBL" id="FNQE01000021">
    <property type="protein sequence ID" value="SDZ14154.1"/>
    <property type="molecule type" value="Genomic_DNA"/>
</dbReference>
<dbReference type="GO" id="GO:0008237">
    <property type="term" value="F:metallopeptidase activity"/>
    <property type="evidence" value="ECO:0007669"/>
    <property type="project" value="InterPro"/>
</dbReference>
<dbReference type="PANTHER" id="PTHR43421:SF1">
    <property type="entry name" value="METALLOPROTEASE PMBA"/>
    <property type="match status" value="1"/>
</dbReference>
<dbReference type="Pfam" id="PF19289">
    <property type="entry name" value="PmbA_TldD_3rd"/>
    <property type="match status" value="1"/>
</dbReference>
<feature type="domain" description="Metalloprotease TldD/E C-terminal" evidence="1">
    <location>
        <begin position="228"/>
        <end position="432"/>
    </location>
</feature>
<dbReference type="Proteomes" id="UP000198625">
    <property type="component" value="Unassembled WGS sequence"/>
</dbReference>
<reference evidence="2 3" key="1">
    <citation type="submission" date="2016-10" db="EMBL/GenBank/DDBJ databases">
        <authorList>
            <person name="de Groot N.N."/>
        </authorList>
    </citation>
    <scope>NUCLEOTIDE SEQUENCE [LARGE SCALE GENOMIC DNA]</scope>
    <source>
        <strain evidence="2 3">DSM 21650</strain>
    </source>
</reference>
<accession>A0A1H3QKR0</accession>
<dbReference type="GO" id="GO:0006508">
    <property type="term" value="P:proteolysis"/>
    <property type="evidence" value="ECO:0007669"/>
    <property type="project" value="InterPro"/>
</dbReference>
<dbReference type="InterPro" id="IPR045569">
    <property type="entry name" value="Metalloprtase-TldD/E_C"/>
</dbReference>
<dbReference type="InterPro" id="IPR047657">
    <property type="entry name" value="PmbA"/>
</dbReference>
<dbReference type="STRING" id="415015.SAMN05660462_02000"/>
<dbReference type="SUPFAM" id="SSF111283">
    <property type="entry name" value="Putative modulator of DNA gyrase, PmbA/TldD"/>
    <property type="match status" value="1"/>
</dbReference>
<evidence type="ECO:0000313" key="3">
    <source>
        <dbReference type="Proteomes" id="UP000198625"/>
    </source>
</evidence>
<sequence>MIEKIKNILWNVNGIDGWKIDERIIESKELFFIKKELDMNRAKDVHHIKVTVYKDFEEDGKKYRGSSTTSIHPTMIEEEIKEAINSALYGASFVKNEYYPLVKPKVEIQPIMENKFTKPSLSSWMPILTDEIFRSDNYTNGWINSAELFLNKIYTRILNSEGLEVSYETYRGELEFITNWKENGEEVELYKDLIFSDYDEELITKSVDEMLTMSRDKAIAKPTPVLKDVEVILSGEPVKEFFSYYYDQAGAHSVYEQFSIAKLDKSIQGDNIKGDKVNMYLDPYLENSTLSAPYDSDGLRLKKVSLYGDGILKRYWGNTRYSHYLGIEPTGSIRNIIVDGGSKEIEKLKIGKYLEIKVFSDFQMDTLTGDFAGEIRLGWYSDGEKVIPVTGGSISGNINEVHKEMYLSKELQKTNNFKGPESIKLLNVSIAGVE</sequence>
<gene>
    <name evidence="2" type="ORF">SAMN05660462_02000</name>
</gene>
<dbReference type="InterPro" id="IPR036059">
    <property type="entry name" value="TldD/PmbA_sf"/>
</dbReference>
<protein>
    <submittedName>
        <fullName evidence="2">PmbA protein</fullName>
    </submittedName>
</protein>
<dbReference type="RefSeq" id="WP_091730599.1">
    <property type="nucleotide sequence ID" value="NZ_FNQE01000021.1"/>
</dbReference>
<dbReference type="PANTHER" id="PTHR43421">
    <property type="entry name" value="METALLOPROTEASE PMBA"/>
    <property type="match status" value="1"/>
</dbReference>